<dbReference type="InterPro" id="IPR001173">
    <property type="entry name" value="Glyco_trans_2-like"/>
</dbReference>
<gene>
    <name evidence="5" type="ORF">H7965_12385</name>
</gene>
<name>A0A9X0UD88_9PROT</name>
<keyword evidence="2" id="KW-0328">Glycosyltransferase</keyword>
<keyword evidence="3" id="KW-0808">Transferase</keyword>
<comment type="similarity">
    <text evidence="1">Belongs to the glycosyltransferase 2 family.</text>
</comment>
<evidence type="ECO:0000256" key="1">
    <source>
        <dbReference type="ARBA" id="ARBA00006739"/>
    </source>
</evidence>
<dbReference type="CDD" id="cd04186">
    <property type="entry name" value="GT_2_like_c"/>
    <property type="match status" value="1"/>
</dbReference>
<reference evidence="5" key="1">
    <citation type="submission" date="2020-08" db="EMBL/GenBank/DDBJ databases">
        <authorList>
            <person name="Hu Y."/>
            <person name="Nguyen S.V."/>
            <person name="Li F."/>
            <person name="Fanning S."/>
        </authorList>
    </citation>
    <scope>NUCLEOTIDE SEQUENCE</scope>
    <source>
        <strain evidence="5">SYSU D8009</strain>
    </source>
</reference>
<dbReference type="PANTHER" id="PTHR43179">
    <property type="entry name" value="RHAMNOSYLTRANSFERASE WBBL"/>
    <property type="match status" value="1"/>
</dbReference>
<protein>
    <submittedName>
        <fullName evidence="5">Glycosyltransferase family 2 protein</fullName>
    </submittedName>
</protein>
<organism evidence="5 6">
    <name type="scientific">Siccirubricoccus deserti</name>
    <dbReference type="NCBI Taxonomy" id="2013562"/>
    <lineage>
        <taxon>Bacteria</taxon>
        <taxon>Pseudomonadati</taxon>
        <taxon>Pseudomonadota</taxon>
        <taxon>Alphaproteobacteria</taxon>
        <taxon>Acetobacterales</taxon>
        <taxon>Roseomonadaceae</taxon>
        <taxon>Siccirubricoccus</taxon>
    </lineage>
</organism>
<dbReference type="Proteomes" id="UP000600101">
    <property type="component" value="Unassembled WGS sequence"/>
</dbReference>
<evidence type="ECO:0000259" key="4">
    <source>
        <dbReference type="Pfam" id="PF00535"/>
    </source>
</evidence>
<dbReference type="AlphaFoldDB" id="A0A9X0UD88"/>
<dbReference type="RefSeq" id="WP_186770891.1">
    <property type="nucleotide sequence ID" value="NZ_JACOMF010000012.1"/>
</dbReference>
<evidence type="ECO:0000256" key="2">
    <source>
        <dbReference type="ARBA" id="ARBA00022676"/>
    </source>
</evidence>
<accession>A0A9X0UD88</accession>
<keyword evidence="6" id="KW-1185">Reference proteome</keyword>
<dbReference type="Gene3D" id="3.90.550.10">
    <property type="entry name" value="Spore Coat Polysaccharide Biosynthesis Protein SpsA, Chain A"/>
    <property type="match status" value="1"/>
</dbReference>
<dbReference type="Pfam" id="PF00535">
    <property type="entry name" value="Glycos_transf_2"/>
    <property type="match status" value="1"/>
</dbReference>
<dbReference type="GO" id="GO:0016757">
    <property type="term" value="F:glycosyltransferase activity"/>
    <property type="evidence" value="ECO:0007669"/>
    <property type="project" value="UniProtKB-KW"/>
</dbReference>
<dbReference type="PANTHER" id="PTHR43179:SF12">
    <property type="entry name" value="GALACTOFURANOSYLTRANSFERASE GLFT2"/>
    <property type="match status" value="1"/>
</dbReference>
<evidence type="ECO:0000313" key="6">
    <source>
        <dbReference type="Proteomes" id="UP000600101"/>
    </source>
</evidence>
<evidence type="ECO:0000313" key="5">
    <source>
        <dbReference type="EMBL" id="MBC4016122.1"/>
    </source>
</evidence>
<dbReference type="InterPro" id="IPR029044">
    <property type="entry name" value="Nucleotide-diphossugar_trans"/>
</dbReference>
<feature type="domain" description="Glycosyltransferase 2-like" evidence="4">
    <location>
        <begin position="15"/>
        <end position="121"/>
    </location>
</feature>
<sequence>MPVEVAPGLAARVGIVIPNWNGAHLLPACLDSLRRQSFRDFAVIVVDNGSTDGSLELLRSGYPEVHVVALPRNIGFAGGVNAGIRLCAGEYVALLNNDTEAAPDWLEAAVTELDRLPEISYAASKLLDFHDRRVLDSIADGFALYGVPFKIGDREIDAGHYAAPFEILSACAAASFYRRALFEDIGLFDEDFFAYVEDIDIALRAVLAGHRGISIPAARVYHLGTASTGGAPSGFTIRLSARNVWWVMLKATPGPLLPAVLPLAFLSQLGLLAHTLLTGRRPWLRRHLGAYCRGVWDAFAALPQVLRKRRQMPRRIGAGAFLARLRLAEAQRRASRRRALAQRAAAPQVVERAA</sequence>
<proteinExistence type="inferred from homology"/>
<dbReference type="EMBL" id="JACOMF010000012">
    <property type="protein sequence ID" value="MBC4016122.1"/>
    <property type="molecule type" value="Genomic_DNA"/>
</dbReference>
<dbReference type="SUPFAM" id="SSF53448">
    <property type="entry name" value="Nucleotide-diphospho-sugar transferases"/>
    <property type="match status" value="1"/>
</dbReference>
<evidence type="ECO:0000256" key="3">
    <source>
        <dbReference type="ARBA" id="ARBA00022679"/>
    </source>
</evidence>
<comment type="caution">
    <text evidence="5">The sequence shown here is derived from an EMBL/GenBank/DDBJ whole genome shotgun (WGS) entry which is preliminary data.</text>
</comment>